<accession>A0A517QUH8</accession>
<dbReference type="AlphaFoldDB" id="A0A517QUH8"/>
<feature type="compositionally biased region" description="Acidic residues" evidence="5">
    <location>
        <begin position="228"/>
        <end position="245"/>
    </location>
</feature>
<feature type="region of interest" description="Disordered" evidence="5">
    <location>
        <begin position="220"/>
        <end position="245"/>
    </location>
</feature>
<protein>
    <recommendedName>
        <fullName evidence="8">Segregation and condensation protein B</fullName>
    </recommendedName>
</protein>
<evidence type="ECO:0000313" key="7">
    <source>
        <dbReference type="Proteomes" id="UP000315724"/>
    </source>
</evidence>
<evidence type="ECO:0000256" key="2">
    <source>
        <dbReference type="ARBA" id="ARBA00022618"/>
    </source>
</evidence>
<evidence type="ECO:0000256" key="1">
    <source>
        <dbReference type="ARBA" id="ARBA00022490"/>
    </source>
</evidence>
<evidence type="ECO:0008006" key="8">
    <source>
        <dbReference type="Google" id="ProtNLM"/>
    </source>
</evidence>
<gene>
    <name evidence="6" type="ORF">Mal48_45780</name>
</gene>
<keyword evidence="3" id="KW-0159">Chromosome partition</keyword>
<name>A0A517QUH8_9PLAN</name>
<evidence type="ECO:0000256" key="4">
    <source>
        <dbReference type="ARBA" id="ARBA00023306"/>
    </source>
</evidence>
<keyword evidence="4" id="KW-0131">Cell cycle</keyword>
<dbReference type="SUPFAM" id="SSF46785">
    <property type="entry name" value="Winged helix' DNA-binding domain"/>
    <property type="match status" value="2"/>
</dbReference>
<dbReference type="NCBIfam" id="TIGR00281">
    <property type="entry name" value="SMC-Scp complex subunit ScpB"/>
    <property type="match status" value="1"/>
</dbReference>
<evidence type="ECO:0000256" key="5">
    <source>
        <dbReference type="SAM" id="MobiDB-lite"/>
    </source>
</evidence>
<keyword evidence="1" id="KW-0963">Cytoplasm</keyword>
<sequence>MLTKQTTQFGNPSGTCQVALSRLGKVESGWKWRFRIRRAAELIANTSQESATTRSPKMARLEAALFVAERALSLRKLTQVATLADVKEAASLIEQLNANYDADGSAFRIERVAVGYKMFTLPRLSKWLDRIHDRQSYMKLSPPAMETLSIIAYRQPCTRADVESIRGVQASEMIKQLMEKSLVRIVGEDDSLGRPYLYGTTKLFLETFGLTNLNQLPMADQLSKQPETEQDADLTEDEQPDQQAA</sequence>
<dbReference type="InterPro" id="IPR036388">
    <property type="entry name" value="WH-like_DNA-bd_sf"/>
</dbReference>
<dbReference type="RefSeq" id="WP_145204649.1">
    <property type="nucleotide sequence ID" value="NZ_CP036267.1"/>
</dbReference>
<keyword evidence="7" id="KW-1185">Reference proteome</keyword>
<evidence type="ECO:0000313" key="6">
    <source>
        <dbReference type="EMBL" id="QDT35302.1"/>
    </source>
</evidence>
<dbReference type="PANTHER" id="PTHR34298:SF2">
    <property type="entry name" value="SEGREGATION AND CONDENSATION PROTEIN B"/>
    <property type="match status" value="1"/>
</dbReference>
<dbReference type="InterPro" id="IPR005234">
    <property type="entry name" value="ScpB_csome_segregation"/>
</dbReference>
<dbReference type="InterPro" id="IPR036390">
    <property type="entry name" value="WH_DNA-bd_sf"/>
</dbReference>
<dbReference type="PANTHER" id="PTHR34298">
    <property type="entry name" value="SEGREGATION AND CONDENSATION PROTEIN B"/>
    <property type="match status" value="1"/>
</dbReference>
<dbReference type="EMBL" id="CP036267">
    <property type="protein sequence ID" value="QDT35302.1"/>
    <property type="molecule type" value="Genomic_DNA"/>
</dbReference>
<keyword evidence="2" id="KW-0132">Cell division</keyword>
<dbReference type="GO" id="GO:0051304">
    <property type="term" value="P:chromosome separation"/>
    <property type="evidence" value="ECO:0007669"/>
    <property type="project" value="InterPro"/>
</dbReference>
<proteinExistence type="predicted"/>
<dbReference type="KEGG" id="tpol:Mal48_45780"/>
<organism evidence="6 7">
    <name type="scientific">Thalassoglobus polymorphus</name>
    <dbReference type="NCBI Taxonomy" id="2527994"/>
    <lineage>
        <taxon>Bacteria</taxon>
        <taxon>Pseudomonadati</taxon>
        <taxon>Planctomycetota</taxon>
        <taxon>Planctomycetia</taxon>
        <taxon>Planctomycetales</taxon>
        <taxon>Planctomycetaceae</taxon>
        <taxon>Thalassoglobus</taxon>
    </lineage>
</organism>
<reference evidence="6 7" key="1">
    <citation type="submission" date="2019-02" db="EMBL/GenBank/DDBJ databases">
        <title>Deep-cultivation of Planctomycetes and their phenomic and genomic characterization uncovers novel biology.</title>
        <authorList>
            <person name="Wiegand S."/>
            <person name="Jogler M."/>
            <person name="Boedeker C."/>
            <person name="Pinto D."/>
            <person name="Vollmers J."/>
            <person name="Rivas-Marin E."/>
            <person name="Kohn T."/>
            <person name="Peeters S.H."/>
            <person name="Heuer A."/>
            <person name="Rast P."/>
            <person name="Oberbeckmann S."/>
            <person name="Bunk B."/>
            <person name="Jeske O."/>
            <person name="Meyerdierks A."/>
            <person name="Storesund J.E."/>
            <person name="Kallscheuer N."/>
            <person name="Luecker S."/>
            <person name="Lage O.M."/>
            <person name="Pohl T."/>
            <person name="Merkel B.J."/>
            <person name="Hornburger P."/>
            <person name="Mueller R.-W."/>
            <person name="Bruemmer F."/>
            <person name="Labrenz M."/>
            <person name="Spormann A.M."/>
            <person name="Op den Camp H."/>
            <person name="Overmann J."/>
            <person name="Amann R."/>
            <person name="Jetten M.S.M."/>
            <person name="Mascher T."/>
            <person name="Medema M.H."/>
            <person name="Devos D.P."/>
            <person name="Kaster A.-K."/>
            <person name="Ovreas L."/>
            <person name="Rohde M."/>
            <person name="Galperin M.Y."/>
            <person name="Jogler C."/>
        </authorList>
    </citation>
    <scope>NUCLEOTIDE SEQUENCE [LARGE SCALE GENOMIC DNA]</scope>
    <source>
        <strain evidence="6 7">Mal48</strain>
    </source>
</reference>
<dbReference type="GO" id="GO:0051301">
    <property type="term" value="P:cell division"/>
    <property type="evidence" value="ECO:0007669"/>
    <property type="project" value="UniProtKB-KW"/>
</dbReference>
<dbReference type="Proteomes" id="UP000315724">
    <property type="component" value="Chromosome"/>
</dbReference>
<dbReference type="OrthoDB" id="9806226at2"/>
<evidence type="ECO:0000256" key="3">
    <source>
        <dbReference type="ARBA" id="ARBA00022829"/>
    </source>
</evidence>
<dbReference type="Gene3D" id="1.10.10.10">
    <property type="entry name" value="Winged helix-like DNA-binding domain superfamily/Winged helix DNA-binding domain"/>
    <property type="match status" value="2"/>
</dbReference>
<dbReference type="Pfam" id="PF04079">
    <property type="entry name" value="SMC_ScpB"/>
    <property type="match status" value="1"/>
</dbReference>